<evidence type="ECO:0008006" key="3">
    <source>
        <dbReference type="Google" id="ProtNLM"/>
    </source>
</evidence>
<organism evidence="1 2">
    <name type="scientific">Favolaschia claudopus</name>
    <dbReference type="NCBI Taxonomy" id="2862362"/>
    <lineage>
        <taxon>Eukaryota</taxon>
        <taxon>Fungi</taxon>
        <taxon>Dikarya</taxon>
        <taxon>Basidiomycota</taxon>
        <taxon>Agaricomycotina</taxon>
        <taxon>Agaricomycetes</taxon>
        <taxon>Agaricomycetidae</taxon>
        <taxon>Agaricales</taxon>
        <taxon>Marasmiineae</taxon>
        <taxon>Mycenaceae</taxon>
        <taxon>Favolaschia</taxon>
    </lineage>
</organism>
<dbReference type="SUPFAM" id="SSF46689">
    <property type="entry name" value="Homeodomain-like"/>
    <property type="match status" value="1"/>
</dbReference>
<dbReference type="EMBL" id="JAWWNJ010000014">
    <property type="protein sequence ID" value="KAK7041076.1"/>
    <property type="molecule type" value="Genomic_DNA"/>
</dbReference>
<gene>
    <name evidence="1" type="ORF">R3P38DRAFT_3179619</name>
</gene>
<dbReference type="AlphaFoldDB" id="A0AAW0CQU9"/>
<evidence type="ECO:0000313" key="1">
    <source>
        <dbReference type="EMBL" id="KAK7041076.1"/>
    </source>
</evidence>
<protein>
    <recommendedName>
        <fullName evidence="3">Transposase</fullName>
    </recommendedName>
</protein>
<dbReference type="InterPro" id="IPR009057">
    <property type="entry name" value="Homeodomain-like_sf"/>
</dbReference>
<accession>A0AAW0CQU9</accession>
<reference evidence="1 2" key="1">
    <citation type="journal article" date="2024" name="J Genomics">
        <title>Draft genome sequencing and assembly of Favolaschia claudopus CIRM-BRFM 2984 isolated from oak limbs.</title>
        <authorList>
            <person name="Navarro D."/>
            <person name="Drula E."/>
            <person name="Chaduli D."/>
            <person name="Cazenave R."/>
            <person name="Ahrendt S."/>
            <person name="Wang J."/>
            <person name="Lipzen A."/>
            <person name="Daum C."/>
            <person name="Barry K."/>
            <person name="Grigoriev I.V."/>
            <person name="Favel A."/>
            <person name="Rosso M.N."/>
            <person name="Martin F."/>
        </authorList>
    </citation>
    <scope>NUCLEOTIDE SEQUENCE [LARGE SCALE GENOMIC DNA]</scope>
    <source>
        <strain evidence="1 2">CIRM-BRFM 2984</strain>
    </source>
</reference>
<evidence type="ECO:0000313" key="2">
    <source>
        <dbReference type="Proteomes" id="UP001362999"/>
    </source>
</evidence>
<sequence length="115" mass="12836">MVYKPHSSEVKLLALAALERGVAVPTIETLYGVDRRSIFRWKAQVESTFTLARQHSAMVGRPRAIPAPLLHVLTQLLDETPSERAERARLRAERVTNGRCVLSEYERAGTHDAGS</sequence>
<dbReference type="Proteomes" id="UP001362999">
    <property type="component" value="Unassembled WGS sequence"/>
</dbReference>
<proteinExistence type="predicted"/>
<name>A0AAW0CQU9_9AGAR</name>
<comment type="caution">
    <text evidence="1">The sequence shown here is derived from an EMBL/GenBank/DDBJ whole genome shotgun (WGS) entry which is preliminary data.</text>
</comment>
<keyword evidence="2" id="KW-1185">Reference proteome</keyword>